<dbReference type="SUPFAM" id="SSF49265">
    <property type="entry name" value="Fibronectin type III"/>
    <property type="match status" value="1"/>
</dbReference>
<comment type="subcellular location">
    <subcellularLocation>
        <location evidence="1">Cell envelope</location>
    </subcellularLocation>
</comment>
<evidence type="ECO:0000256" key="1">
    <source>
        <dbReference type="ARBA" id="ARBA00004196"/>
    </source>
</evidence>
<dbReference type="EMBL" id="QVTD01000017">
    <property type="protein sequence ID" value="RFU61105.1"/>
    <property type="molecule type" value="Genomic_DNA"/>
</dbReference>
<dbReference type="GO" id="GO:0030313">
    <property type="term" value="C:cell envelope"/>
    <property type="evidence" value="ECO:0007669"/>
    <property type="project" value="UniProtKB-SubCell"/>
</dbReference>
<dbReference type="InterPro" id="IPR042229">
    <property type="entry name" value="Listeria/Bacterioides_rpt_sf"/>
</dbReference>
<dbReference type="InterPro" id="IPR003961">
    <property type="entry name" value="FN3_dom"/>
</dbReference>
<name>A0A372L8C1_9BACI</name>
<dbReference type="Gene3D" id="2.60.40.10">
    <property type="entry name" value="Immunoglobulins"/>
    <property type="match status" value="2"/>
</dbReference>
<feature type="domain" description="Fibronectin type-III" evidence="3">
    <location>
        <begin position="1263"/>
        <end position="1355"/>
    </location>
</feature>
<gene>
    <name evidence="4" type="ORF">D0466_19160</name>
</gene>
<dbReference type="OrthoDB" id="9802993at2"/>
<proteinExistence type="predicted"/>
<dbReference type="Gene3D" id="2.160.20.110">
    <property type="match status" value="3"/>
</dbReference>
<feature type="region of interest" description="Disordered" evidence="2">
    <location>
        <begin position="425"/>
        <end position="455"/>
    </location>
</feature>
<sequence>MKHIIIRALLLLILGLVLFLEVGPLGSSQPNVASASDFKQLDTVPEGFMAIYSVADLDKIRDNLSGKYILMNDIDMTAALSEGGEFYHGGKGWEPIGDPHSYFKGVLDGNGYKISGMSINTPSSGETVYAGLFGYCYLAEFKNIIFEDAIIKMDMTHTSDSPEGLHKSLFIGGLAGSVQESKVTNCEFNGVITFSNNNDYAYKSINTSSYVGGLIGNGDTSQITDCINNGAVQGKTLSIIENPKNSGDDNVGGVVGYSQETTIENSHNYGDISASTKPSAGDGRANVGGINGTSYRSSILNSSNSGDITAESNYMTYAGGIAGQISDQIGEPSSISHSSNAGAILTKQTSADRENAGGIVGYLTESSLTYSENTGPVQGTHAGGIVGDATGIEATFDNVSNKGGISGTERSGGIVGSLTGMKISNSQNTGRITGSEERGLAGGIAGSTSSSTITDSENLGEITGLTAAGIAGMNRGSNGIIADCINKGKVTGNFVAGGIAGEFYGTTISQGQNIGSVKGGLAGGIAGSSNQSSIAKSSNNGMVSGNTVGGILGSDSQKSSIKQSYNTGTVNGDTAGGISGGLVGSNVSDTFNIGAIIATDNGGGIAGFAESGAVIKRSYHAGSLSDRKESVFPFGGIIGGAPWESASVEDGYYMDSSIALHQPTNIKDYGVEVSFAEMMQQPAFKGFDFQNIWMEGNADYVFPQLKGMPAIEKEMNLNVILKSVPEKLSYVKGEDFQAEGAALSVRTSRGEEFEVPVVADMVSGFDKDRAGQQTVAITHGDLTAFVNASVQEKYDVKFIDYDGKELKAETIVEGSSATPPEEPSRTGYTFTGWDTDYNKVTSDLTVKAKYEIKQFTVVFKNEDGNVLKSGQVGYGSTITPPPNPNKTGYTFTGWDKEFGTITADLTVTAKFEINQYTVIFKDWDGTEIGAQKVEYGGSAQAPADPSKVGHTFIEWDRNFTNVATDLTVSAKYQPITYTVIFEDYNGTILSTSKVAHGSAAAATMPPKRTGYTFAGWNQVFNTITSDLTVTAQYKVNQYKVVFKNDDGAVISTQMINHGATAIAPAVKKTGYTFTGWNQDFKTVTTDLTITAKYKINQYTVTFKNDDGRSIATNKVDHGTLVAAPKVPARSGYTFVGWFKSSKDTSPYSLKTAISSNLVLYARYAKNTAAPASVKAVSAGFSQVKVSWGRVSGAQGYEIFRASSKTGDYNKIATASSSTLAYSDRTLSTNKAYFYKIRAYRTVNGTKVYSSYSSTVSGIPVLARPFGLKAAKASSTSTKLSWSKVSEASGYEIFRAASSKGTYTKVKTLTSGSAVSYTNTRLTKGRTYYYKVRAYRIVDGKKIYSGFSSVVYRKTL</sequence>
<dbReference type="PROSITE" id="PS50853">
    <property type="entry name" value="FN3"/>
    <property type="match status" value="1"/>
</dbReference>
<reference evidence="4 5" key="1">
    <citation type="submission" date="2018-08" db="EMBL/GenBank/DDBJ databases">
        <title>Bacillus chawlae sp. nov., Bacillus glennii sp. nov., and Bacillus saganii sp. nov. Isolated from the Vehicle Assembly Building at Kennedy Space Center where the Viking Spacecraft were Assembled.</title>
        <authorList>
            <person name="Seuylemezian A."/>
            <person name="Vaishampayan P."/>
        </authorList>
    </citation>
    <scope>NUCLEOTIDE SEQUENCE [LARGE SCALE GENOMIC DNA]</scope>
    <source>
        <strain evidence="4 5">V44-8</strain>
    </source>
</reference>
<dbReference type="Pfam" id="PF09479">
    <property type="entry name" value="Flg_new"/>
    <property type="match status" value="6"/>
</dbReference>
<evidence type="ECO:0000256" key="2">
    <source>
        <dbReference type="SAM" id="MobiDB-lite"/>
    </source>
</evidence>
<comment type="caution">
    <text evidence="4">The sequence shown here is derived from an EMBL/GenBank/DDBJ whole genome shotgun (WGS) entry which is preliminary data.</text>
</comment>
<dbReference type="NCBIfam" id="TIGR02543">
    <property type="entry name" value="List_Bact_rpt"/>
    <property type="match status" value="1"/>
</dbReference>
<dbReference type="InterPro" id="IPR022038">
    <property type="entry name" value="Ig-like_bact"/>
</dbReference>
<dbReference type="InterPro" id="IPR013378">
    <property type="entry name" value="InlB-like_B-rpt"/>
</dbReference>
<protein>
    <recommendedName>
        <fullName evidence="3">Fibronectin type-III domain-containing protein</fullName>
    </recommendedName>
</protein>
<evidence type="ECO:0000313" key="5">
    <source>
        <dbReference type="Proteomes" id="UP000262939"/>
    </source>
</evidence>
<dbReference type="Gene3D" id="2.60.40.3630">
    <property type="match status" value="1"/>
</dbReference>
<dbReference type="CDD" id="cd00063">
    <property type="entry name" value="FN3"/>
    <property type="match status" value="1"/>
</dbReference>
<dbReference type="Pfam" id="PF07523">
    <property type="entry name" value="Big_3"/>
    <property type="match status" value="1"/>
</dbReference>
<accession>A0A372L8C1</accession>
<dbReference type="Pfam" id="PF00041">
    <property type="entry name" value="fn3"/>
    <property type="match status" value="1"/>
</dbReference>
<dbReference type="InterPro" id="IPR013783">
    <property type="entry name" value="Ig-like_fold"/>
</dbReference>
<organism evidence="4 5">
    <name type="scientific">Peribacillus glennii</name>
    <dbReference type="NCBI Taxonomy" id="2303991"/>
    <lineage>
        <taxon>Bacteria</taxon>
        <taxon>Bacillati</taxon>
        <taxon>Bacillota</taxon>
        <taxon>Bacilli</taxon>
        <taxon>Bacillales</taxon>
        <taxon>Bacillaceae</taxon>
        <taxon>Peribacillus</taxon>
    </lineage>
</organism>
<keyword evidence="5" id="KW-1185">Reference proteome</keyword>
<evidence type="ECO:0000313" key="4">
    <source>
        <dbReference type="EMBL" id="RFU61105.1"/>
    </source>
</evidence>
<dbReference type="Gene3D" id="2.60.40.4270">
    <property type="entry name" value="Listeria-Bacteroides repeat domain"/>
    <property type="match status" value="6"/>
</dbReference>
<evidence type="ECO:0000259" key="3">
    <source>
        <dbReference type="PROSITE" id="PS50853"/>
    </source>
</evidence>
<dbReference type="Proteomes" id="UP000262939">
    <property type="component" value="Unassembled WGS sequence"/>
</dbReference>
<dbReference type="InterPro" id="IPR036116">
    <property type="entry name" value="FN3_sf"/>
</dbReference>
<dbReference type="RefSeq" id="WP_117324139.1">
    <property type="nucleotide sequence ID" value="NZ_QVTD01000017.1"/>
</dbReference>
<dbReference type="SMART" id="SM00060">
    <property type="entry name" value="FN3"/>
    <property type="match status" value="2"/>
</dbReference>